<dbReference type="Proteomes" id="UP000265520">
    <property type="component" value="Unassembled WGS sequence"/>
</dbReference>
<dbReference type="AlphaFoldDB" id="A0A392QSV9"/>
<comment type="caution">
    <text evidence="1">The sequence shown here is derived from an EMBL/GenBank/DDBJ whole genome shotgun (WGS) entry which is preliminary data.</text>
</comment>
<protein>
    <submittedName>
        <fullName evidence="1">Mediator of RNA polymerase II transcription subunit 27-like</fullName>
    </submittedName>
</protein>
<evidence type="ECO:0000313" key="2">
    <source>
        <dbReference type="Proteomes" id="UP000265520"/>
    </source>
</evidence>
<name>A0A392QSV9_9FABA</name>
<organism evidence="1 2">
    <name type="scientific">Trifolium medium</name>
    <dbReference type="NCBI Taxonomy" id="97028"/>
    <lineage>
        <taxon>Eukaryota</taxon>
        <taxon>Viridiplantae</taxon>
        <taxon>Streptophyta</taxon>
        <taxon>Embryophyta</taxon>
        <taxon>Tracheophyta</taxon>
        <taxon>Spermatophyta</taxon>
        <taxon>Magnoliopsida</taxon>
        <taxon>eudicotyledons</taxon>
        <taxon>Gunneridae</taxon>
        <taxon>Pentapetalae</taxon>
        <taxon>rosids</taxon>
        <taxon>fabids</taxon>
        <taxon>Fabales</taxon>
        <taxon>Fabaceae</taxon>
        <taxon>Papilionoideae</taxon>
        <taxon>50 kb inversion clade</taxon>
        <taxon>NPAAA clade</taxon>
        <taxon>Hologalegina</taxon>
        <taxon>IRL clade</taxon>
        <taxon>Trifolieae</taxon>
        <taxon>Trifolium</taxon>
    </lineage>
</organism>
<dbReference type="EMBL" id="LXQA010157243">
    <property type="protein sequence ID" value="MCI27079.1"/>
    <property type="molecule type" value="Genomic_DNA"/>
</dbReference>
<reference evidence="1 2" key="1">
    <citation type="journal article" date="2018" name="Front. Plant Sci.">
        <title>Red Clover (Trifolium pratense) and Zigzag Clover (T. medium) - A Picture of Genomic Similarities and Differences.</title>
        <authorList>
            <person name="Dluhosova J."/>
            <person name="Istvanek J."/>
            <person name="Nedelnik J."/>
            <person name="Repkova J."/>
        </authorList>
    </citation>
    <scope>NUCLEOTIDE SEQUENCE [LARGE SCALE GENOMIC DNA]</scope>
    <source>
        <strain evidence="2">cv. 10/8</strain>
        <tissue evidence="1">Leaf</tissue>
    </source>
</reference>
<accession>A0A392QSV9</accession>
<keyword evidence="2" id="KW-1185">Reference proteome</keyword>
<evidence type="ECO:0000313" key="1">
    <source>
        <dbReference type="EMBL" id="MCI27079.1"/>
    </source>
</evidence>
<sequence>MVVPEKVAVIELLFPSILRAVISLHPAGSTDPDAVAFFSPDEFRDAYRVLGTRPSLTKPGNCNAIVLKNNILNNYPEPVEYGLQRLVKEKTQ</sequence>
<proteinExistence type="predicted"/>